<comment type="caution">
    <text evidence="2">The sequence shown here is derived from an EMBL/GenBank/DDBJ whole genome shotgun (WGS) entry which is preliminary data.</text>
</comment>
<dbReference type="EMBL" id="BNJG01000001">
    <property type="protein sequence ID" value="GHO54565.1"/>
    <property type="molecule type" value="Genomic_DNA"/>
</dbReference>
<dbReference type="RefSeq" id="WP_201371259.1">
    <property type="nucleotide sequence ID" value="NZ_BNJG01000001.1"/>
</dbReference>
<organism evidence="2 3">
    <name type="scientific">Ktedonobacter robiniae</name>
    <dbReference type="NCBI Taxonomy" id="2778365"/>
    <lineage>
        <taxon>Bacteria</taxon>
        <taxon>Bacillati</taxon>
        <taxon>Chloroflexota</taxon>
        <taxon>Ktedonobacteria</taxon>
        <taxon>Ktedonobacterales</taxon>
        <taxon>Ktedonobacteraceae</taxon>
        <taxon>Ktedonobacter</taxon>
    </lineage>
</organism>
<keyword evidence="1" id="KW-1133">Transmembrane helix</keyword>
<evidence type="ECO:0000313" key="2">
    <source>
        <dbReference type="EMBL" id="GHO54565.1"/>
    </source>
</evidence>
<evidence type="ECO:0000256" key="1">
    <source>
        <dbReference type="SAM" id="Phobius"/>
    </source>
</evidence>
<protein>
    <submittedName>
        <fullName evidence="2">Uncharacterized protein</fullName>
    </submittedName>
</protein>
<accession>A0ABQ3UQC3</accession>
<evidence type="ECO:0000313" key="3">
    <source>
        <dbReference type="Proteomes" id="UP000654345"/>
    </source>
</evidence>
<feature type="transmembrane region" description="Helical" evidence="1">
    <location>
        <begin position="64"/>
        <end position="93"/>
    </location>
</feature>
<keyword evidence="1" id="KW-0472">Membrane</keyword>
<dbReference type="Proteomes" id="UP000654345">
    <property type="component" value="Unassembled WGS sequence"/>
</dbReference>
<gene>
    <name evidence="2" type="ORF">KSB_30400</name>
</gene>
<keyword evidence="1" id="KW-0812">Transmembrane</keyword>
<keyword evidence="3" id="KW-1185">Reference proteome</keyword>
<name>A0ABQ3UQC3_9CHLR</name>
<proteinExistence type="predicted"/>
<feature type="transmembrane region" description="Helical" evidence="1">
    <location>
        <begin position="105"/>
        <end position="126"/>
    </location>
</feature>
<reference evidence="2 3" key="1">
    <citation type="journal article" date="2021" name="Int. J. Syst. Evol. Microbiol.">
        <title>Reticulibacter mediterranei gen. nov., sp. nov., within the new family Reticulibacteraceae fam. nov., and Ktedonospora formicarum gen. nov., sp. nov., Ktedonobacter robiniae sp. nov., Dictyobacter formicarum sp. nov. and Dictyobacter arantiisoli sp. nov., belonging to the class Ktedonobacteria.</title>
        <authorList>
            <person name="Yabe S."/>
            <person name="Zheng Y."/>
            <person name="Wang C.M."/>
            <person name="Sakai Y."/>
            <person name="Abe K."/>
            <person name="Yokota A."/>
            <person name="Donadio S."/>
            <person name="Cavaletti L."/>
            <person name="Monciardini P."/>
        </authorList>
    </citation>
    <scope>NUCLEOTIDE SEQUENCE [LARGE SCALE GENOMIC DNA]</scope>
    <source>
        <strain evidence="2 3">SOSP1-30</strain>
    </source>
</reference>
<feature type="transmembrane region" description="Helical" evidence="1">
    <location>
        <begin position="22"/>
        <end position="44"/>
    </location>
</feature>
<sequence length="130" mass="14327">MSGYVLSTGPLKRLGNTPRVHTIFNTLMCFVVGAGLWLPVLGIWQGFFYAPSLLATDRAQAEQIYGNALGMTLFPLIADFFVFLAVGVFMTAWSRSRAERLAYRLLLGFAVSIPALVFVLLVLFAFKVGM</sequence>